<feature type="region of interest" description="Disordered" evidence="1">
    <location>
        <begin position="111"/>
        <end position="135"/>
    </location>
</feature>
<keyword evidence="3" id="KW-1185">Reference proteome</keyword>
<protein>
    <submittedName>
        <fullName evidence="2">Uncharacterized protein</fullName>
    </submittedName>
</protein>
<dbReference type="AlphaFoldDB" id="A0A9W8PB19"/>
<dbReference type="Proteomes" id="UP001142393">
    <property type="component" value="Unassembled WGS sequence"/>
</dbReference>
<accession>A0A9W8PB19</accession>
<feature type="compositionally biased region" description="Acidic residues" evidence="1">
    <location>
        <begin position="394"/>
        <end position="404"/>
    </location>
</feature>
<feature type="region of interest" description="Disordered" evidence="1">
    <location>
        <begin position="84"/>
        <end position="103"/>
    </location>
</feature>
<feature type="region of interest" description="Disordered" evidence="1">
    <location>
        <begin position="342"/>
        <end position="421"/>
    </location>
</feature>
<evidence type="ECO:0000313" key="2">
    <source>
        <dbReference type="EMBL" id="KAJ3750470.1"/>
    </source>
</evidence>
<organism evidence="2 3">
    <name type="scientific">Lentinula detonsa</name>
    <dbReference type="NCBI Taxonomy" id="2804962"/>
    <lineage>
        <taxon>Eukaryota</taxon>
        <taxon>Fungi</taxon>
        <taxon>Dikarya</taxon>
        <taxon>Basidiomycota</taxon>
        <taxon>Agaricomycotina</taxon>
        <taxon>Agaricomycetes</taxon>
        <taxon>Agaricomycetidae</taxon>
        <taxon>Agaricales</taxon>
        <taxon>Marasmiineae</taxon>
        <taxon>Omphalotaceae</taxon>
        <taxon>Lentinula</taxon>
    </lineage>
</organism>
<gene>
    <name evidence="2" type="ORF">DFH05DRAFT_1455483</name>
</gene>
<proteinExistence type="predicted"/>
<dbReference type="EMBL" id="JANVFU010000001">
    <property type="protein sequence ID" value="KAJ3750470.1"/>
    <property type="molecule type" value="Genomic_DNA"/>
</dbReference>
<name>A0A9W8PB19_9AGAR</name>
<evidence type="ECO:0000256" key="1">
    <source>
        <dbReference type="SAM" id="MobiDB-lite"/>
    </source>
</evidence>
<evidence type="ECO:0000313" key="3">
    <source>
        <dbReference type="Proteomes" id="UP001142393"/>
    </source>
</evidence>
<comment type="caution">
    <text evidence="2">The sequence shown here is derived from an EMBL/GenBank/DDBJ whole genome shotgun (WGS) entry which is preliminary data.</text>
</comment>
<sequence>MDQKGEFFCHNCGRKFPLFQNCSHAQCFQCEKVEAAGDDRIAIEEIERIPMCTGCGLLLRRLKGDTCDICSEILSGRILHGQNSQRGVTNKSGVKEPQGPAKMCMSKQRQPATATMSDPIEIDSDDSDSATLTKMEHDDSNNALPLLRSQIEKKRKVASQIWLTHKDPSTSSDLPAATKQYLKKKAGQQGISVKVSNITFRIHVAIQHKDGRTKGTRVPFQTKTFQTDDEMSEVFEGIVNIFNDSKGKWLQNYPGKILTMSVYIYFPKFCVQYGSYALSSDIVHFTFLNGSDIAPRYMSGPLRLFWNAHTLKKGIHLKPSEISDEMVSLKMLVPVAYAVGSDDSDSEVQDEPKSAKRKAKASRSLTRNIKREADEEPKLKSQTSRSKRIKAEPAEENTALDDIEQERHSNVNDSPQPQMGHFKLTRPVTFMKEILKNGKEFEQSTELFTGNISCMAEYLKVKGETFFAHLLKNTNARFNAEVELDLARTELLRQHFLSSVVSSYVNSKSHPDIVCLEKSTIYVSPLLAEAIAHHSFVESNGEKVISDIRIYVNPSNDEHLFVWALSHSQDSSTGVGDQGLNGFQYQIDTHKKVSGGTVEKVVKGEDIIGMMVVKAVC</sequence>
<feature type="compositionally biased region" description="Basic and acidic residues" evidence="1">
    <location>
        <begin position="369"/>
        <end position="379"/>
    </location>
</feature>
<reference evidence="2 3" key="1">
    <citation type="journal article" date="2023" name="Proc. Natl. Acad. Sci. U.S.A.">
        <title>A global phylogenomic analysis of the shiitake genus Lentinula.</title>
        <authorList>
            <person name="Sierra-Patev S."/>
            <person name="Min B."/>
            <person name="Naranjo-Ortiz M."/>
            <person name="Looney B."/>
            <person name="Konkel Z."/>
            <person name="Slot J.C."/>
            <person name="Sakamoto Y."/>
            <person name="Steenwyk J.L."/>
            <person name="Rokas A."/>
            <person name="Carro J."/>
            <person name="Camarero S."/>
            <person name="Ferreira P."/>
            <person name="Molpeceres G."/>
            <person name="Ruiz-Duenas F.J."/>
            <person name="Serrano A."/>
            <person name="Henrissat B."/>
            <person name="Drula E."/>
            <person name="Hughes K.W."/>
            <person name="Mata J.L."/>
            <person name="Ishikawa N.K."/>
            <person name="Vargas-Isla R."/>
            <person name="Ushijima S."/>
            <person name="Smith C.A."/>
            <person name="Donoghue J."/>
            <person name="Ahrendt S."/>
            <person name="Andreopoulos W."/>
            <person name="He G."/>
            <person name="LaButti K."/>
            <person name="Lipzen A."/>
            <person name="Ng V."/>
            <person name="Riley R."/>
            <person name="Sandor L."/>
            <person name="Barry K."/>
            <person name="Martinez A.T."/>
            <person name="Xiao Y."/>
            <person name="Gibbons J.G."/>
            <person name="Terashima K."/>
            <person name="Grigoriev I.V."/>
            <person name="Hibbett D."/>
        </authorList>
    </citation>
    <scope>NUCLEOTIDE SEQUENCE [LARGE SCALE GENOMIC DNA]</scope>
    <source>
        <strain evidence="2 3">TFB7810</strain>
    </source>
</reference>